<dbReference type="Proteomes" id="UP001331761">
    <property type="component" value="Unassembled WGS sequence"/>
</dbReference>
<feature type="non-terminal residue" evidence="1">
    <location>
        <position position="193"/>
    </location>
</feature>
<evidence type="ECO:0000313" key="2">
    <source>
        <dbReference type="Proteomes" id="UP001331761"/>
    </source>
</evidence>
<sequence length="193" mass="21586">PPNLVLPSGTSTGKKPVNLSDILGSQSYTIGAAVSKIRDYIKTYKKTKVKGKKKEVKPRTFLYATPFLHVQKDIDHVDEVKQLQLKFIEDKMIGGSAAKDTKQKLQKNRMEGISQTTPFEYIRNLGAKIEAEEAERMTADGENPLKYMVKDGILYKKNRIPVARISLARPDAPPAIPDNIEKMVRSIGTQTMV</sequence>
<comment type="caution">
    <text evidence="1">The sequence shown here is derived from an EMBL/GenBank/DDBJ whole genome shotgun (WGS) entry which is preliminary data.</text>
</comment>
<dbReference type="AlphaFoldDB" id="A0AAN8FNC0"/>
<proteinExistence type="predicted"/>
<dbReference type="EMBL" id="WIXE01015881">
    <property type="protein sequence ID" value="KAK5973120.1"/>
    <property type="molecule type" value="Genomic_DNA"/>
</dbReference>
<feature type="non-terminal residue" evidence="1">
    <location>
        <position position="1"/>
    </location>
</feature>
<keyword evidence="2" id="KW-1185">Reference proteome</keyword>
<gene>
    <name evidence="1" type="ORF">GCK32_009306</name>
</gene>
<accession>A0AAN8FNC0</accession>
<organism evidence="1 2">
    <name type="scientific">Trichostrongylus colubriformis</name>
    <name type="common">Black scour worm</name>
    <dbReference type="NCBI Taxonomy" id="6319"/>
    <lineage>
        <taxon>Eukaryota</taxon>
        <taxon>Metazoa</taxon>
        <taxon>Ecdysozoa</taxon>
        <taxon>Nematoda</taxon>
        <taxon>Chromadorea</taxon>
        <taxon>Rhabditida</taxon>
        <taxon>Rhabditina</taxon>
        <taxon>Rhabditomorpha</taxon>
        <taxon>Strongyloidea</taxon>
        <taxon>Trichostrongylidae</taxon>
        <taxon>Trichostrongylus</taxon>
    </lineage>
</organism>
<reference evidence="1 2" key="1">
    <citation type="submission" date="2019-10" db="EMBL/GenBank/DDBJ databases">
        <title>Assembly and Annotation for the nematode Trichostrongylus colubriformis.</title>
        <authorList>
            <person name="Martin J."/>
        </authorList>
    </citation>
    <scope>NUCLEOTIDE SEQUENCE [LARGE SCALE GENOMIC DNA]</scope>
    <source>
        <strain evidence="1">G859</strain>
        <tissue evidence="1">Whole worm</tissue>
    </source>
</reference>
<evidence type="ECO:0000313" key="1">
    <source>
        <dbReference type="EMBL" id="KAK5973120.1"/>
    </source>
</evidence>
<name>A0AAN8FNC0_TRICO</name>
<protein>
    <submittedName>
        <fullName evidence="1">Uncharacterized protein</fullName>
    </submittedName>
</protein>